<evidence type="ECO:0000256" key="1">
    <source>
        <dbReference type="ARBA" id="ARBA00004123"/>
    </source>
</evidence>
<dbReference type="InterPro" id="IPR036322">
    <property type="entry name" value="WD40_repeat_dom_sf"/>
</dbReference>
<dbReference type="OMA" id="TLWHPHE"/>
<dbReference type="PROSITE" id="PS50082">
    <property type="entry name" value="WD_REPEATS_2"/>
    <property type="match status" value="3"/>
</dbReference>
<dbReference type="FunCoup" id="D8QW94">
    <property type="interactions" value="4197"/>
</dbReference>
<dbReference type="HOGENOM" id="CLU_022571_2_1_1"/>
<dbReference type="InterPro" id="IPR019775">
    <property type="entry name" value="WD40_repeat_CS"/>
</dbReference>
<feature type="repeat" description="WD" evidence="9">
    <location>
        <begin position="295"/>
        <end position="336"/>
    </location>
</feature>
<name>D8QW94_SELML</name>
<keyword evidence="4" id="KW-0747">Spliceosome</keyword>
<feature type="repeat" description="WD" evidence="9">
    <location>
        <begin position="381"/>
        <end position="413"/>
    </location>
</feature>
<dbReference type="InterPro" id="IPR015943">
    <property type="entry name" value="WD40/YVTN_repeat-like_dom_sf"/>
</dbReference>
<evidence type="ECO:0000256" key="5">
    <source>
        <dbReference type="ARBA" id="ARBA00022737"/>
    </source>
</evidence>
<dbReference type="Gramene" id="EFJ36193">
    <property type="protein sequence ID" value="EFJ36193"/>
    <property type="gene ID" value="SELMODRAFT_78344"/>
</dbReference>
<dbReference type="GO" id="GO:0000398">
    <property type="term" value="P:mRNA splicing, via spliceosome"/>
    <property type="evidence" value="ECO:0000318"/>
    <property type="project" value="GO_Central"/>
</dbReference>
<dbReference type="SMART" id="SM00320">
    <property type="entry name" value="WD40"/>
    <property type="match status" value="7"/>
</dbReference>
<dbReference type="STRING" id="88036.D8QW94"/>
<evidence type="ECO:0000313" key="11">
    <source>
        <dbReference type="Proteomes" id="UP000001514"/>
    </source>
</evidence>
<dbReference type="PANTHER" id="PTHR43979">
    <property type="entry name" value="PRE-MRNA-PROCESSING FACTOR 17"/>
    <property type="match status" value="1"/>
</dbReference>
<comment type="subcellular location">
    <subcellularLocation>
        <location evidence="1">Nucleus</location>
    </subcellularLocation>
</comment>
<reference evidence="10 11" key="1">
    <citation type="journal article" date="2011" name="Science">
        <title>The Selaginella genome identifies genetic changes associated with the evolution of vascular plants.</title>
        <authorList>
            <person name="Banks J.A."/>
            <person name="Nishiyama T."/>
            <person name="Hasebe M."/>
            <person name="Bowman J.L."/>
            <person name="Gribskov M."/>
            <person name="dePamphilis C."/>
            <person name="Albert V.A."/>
            <person name="Aono N."/>
            <person name="Aoyama T."/>
            <person name="Ambrose B.A."/>
            <person name="Ashton N.W."/>
            <person name="Axtell M.J."/>
            <person name="Barker E."/>
            <person name="Barker M.S."/>
            <person name="Bennetzen J.L."/>
            <person name="Bonawitz N.D."/>
            <person name="Chapple C."/>
            <person name="Cheng C."/>
            <person name="Correa L.G."/>
            <person name="Dacre M."/>
            <person name="DeBarry J."/>
            <person name="Dreyer I."/>
            <person name="Elias M."/>
            <person name="Engstrom E.M."/>
            <person name="Estelle M."/>
            <person name="Feng L."/>
            <person name="Finet C."/>
            <person name="Floyd S.K."/>
            <person name="Frommer W.B."/>
            <person name="Fujita T."/>
            <person name="Gramzow L."/>
            <person name="Gutensohn M."/>
            <person name="Harholt J."/>
            <person name="Hattori M."/>
            <person name="Heyl A."/>
            <person name="Hirai T."/>
            <person name="Hiwatashi Y."/>
            <person name="Ishikawa M."/>
            <person name="Iwata M."/>
            <person name="Karol K.G."/>
            <person name="Koehler B."/>
            <person name="Kolukisaoglu U."/>
            <person name="Kubo M."/>
            <person name="Kurata T."/>
            <person name="Lalonde S."/>
            <person name="Li K."/>
            <person name="Li Y."/>
            <person name="Litt A."/>
            <person name="Lyons E."/>
            <person name="Manning G."/>
            <person name="Maruyama T."/>
            <person name="Michael T.P."/>
            <person name="Mikami K."/>
            <person name="Miyazaki S."/>
            <person name="Morinaga S."/>
            <person name="Murata T."/>
            <person name="Mueller-Roeber B."/>
            <person name="Nelson D.R."/>
            <person name="Obara M."/>
            <person name="Oguri Y."/>
            <person name="Olmstead R.G."/>
            <person name="Onodera N."/>
            <person name="Petersen B.L."/>
            <person name="Pils B."/>
            <person name="Prigge M."/>
            <person name="Rensing S.A."/>
            <person name="Riano-Pachon D.M."/>
            <person name="Roberts A.W."/>
            <person name="Sato Y."/>
            <person name="Scheller H.V."/>
            <person name="Schulz B."/>
            <person name="Schulz C."/>
            <person name="Shakirov E.V."/>
            <person name="Shibagaki N."/>
            <person name="Shinohara N."/>
            <person name="Shippen D.E."/>
            <person name="Soerensen I."/>
            <person name="Sotooka R."/>
            <person name="Sugimoto N."/>
            <person name="Sugita M."/>
            <person name="Sumikawa N."/>
            <person name="Tanurdzic M."/>
            <person name="Theissen G."/>
            <person name="Ulvskov P."/>
            <person name="Wakazuki S."/>
            <person name="Weng J.K."/>
            <person name="Willats W.W."/>
            <person name="Wipf D."/>
            <person name="Wolf P.G."/>
            <person name="Yang L."/>
            <person name="Zimmer A.D."/>
            <person name="Zhu Q."/>
            <person name="Mitros T."/>
            <person name="Hellsten U."/>
            <person name="Loque D."/>
            <person name="Otillar R."/>
            <person name="Salamov A."/>
            <person name="Schmutz J."/>
            <person name="Shapiro H."/>
            <person name="Lindquist E."/>
            <person name="Lucas S."/>
            <person name="Rokhsar D."/>
            <person name="Grigoriev I.V."/>
        </authorList>
    </citation>
    <scope>NUCLEOTIDE SEQUENCE [LARGE SCALE GENOMIC DNA]</scope>
</reference>
<evidence type="ECO:0000256" key="3">
    <source>
        <dbReference type="ARBA" id="ARBA00022664"/>
    </source>
</evidence>
<dbReference type="PROSITE" id="PS50294">
    <property type="entry name" value="WD_REPEATS_REGION"/>
    <property type="match status" value="3"/>
</dbReference>
<keyword evidence="2 9" id="KW-0853">WD repeat</keyword>
<dbReference type="InParanoid" id="D8QW94"/>
<keyword evidence="6" id="KW-0508">mRNA splicing</keyword>
<keyword evidence="11" id="KW-1185">Reference proteome</keyword>
<dbReference type="Proteomes" id="UP000001514">
    <property type="component" value="Unassembled WGS sequence"/>
</dbReference>
<dbReference type="PRINTS" id="PR00320">
    <property type="entry name" value="GPROTEINBRPT"/>
</dbReference>
<keyword evidence="7" id="KW-0539">Nucleus</keyword>
<organism evidence="11">
    <name type="scientific">Selaginella moellendorffii</name>
    <name type="common">Spikemoss</name>
    <dbReference type="NCBI Taxonomy" id="88036"/>
    <lineage>
        <taxon>Eukaryota</taxon>
        <taxon>Viridiplantae</taxon>
        <taxon>Streptophyta</taxon>
        <taxon>Embryophyta</taxon>
        <taxon>Tracheophyta</taxon>
        <taxon>Lycopodiopsida</taxon>
        <taxon>Selaginellales</taxon>
        <taxon>Selaginellaceae</taxon>
        <taxon>Selaginella</taxon>
    </lineage>
</organism>
<dbReference type="PROSITE" id="PS00678">
    <property type="entry name" value="WD_REPEATS_1"/>
    <property type="match status" value="1"/>
</dbReference>
<proteinExistence type="predicted"/>
<dbReference type="GO" id="GO:0003729">
    <property type="term" value="F:mRNA binding"/>
    <property type="evidence" value="ECO:0000318"/>
    <property type="project" value="GO_Central"/>
</dbReference>
<feature type="repeat" description="WD" evidence="9">
    <location>
        <begin position="251"/>
        <end position="293"/>
    </location>
</feature>
<dbReference type="Pfam" id="PF00400">
    <property type="entry name" value="WD40"/>
    <property type="match status" value="5"/>
</dbReference>
<dbReference type="KEGG" id="smo:SELMODRAFT_78344"/>
<dbReference type="GO" id="GO:0071013">
    <property type="term" value="C:catalytic step 2 spliceosome"/>
    <property type="evidence" value="ECO:0000318"/>
    <property type="project" value="GO_Central"/>
</dbReference>
<dbReference type="InterPro" id="IPR020472">
    <property type="entry name" value="WD40_PAC1"/>
</dbReference>
<evidence type="ECO:0000256" key="2">
    <source>
        <dbReference type="ARBA" id="ARBA00022574"/>
    </source>
</evidence>
<dbReference type="PANTHER" id="PTHR43979:SF1">
    <property type="entry name" value="PRE-MRNA-PROCESSING FACTOR 17"/>
    <property type="match status" value="1"/>
</dbReference>
<dbReference type="eggNOG" id="KOG0282">
    <property type="taxonomic scope" value="Eukaryota"/>
</dbReference>
<dbReference type="Gene3D" id="2.130.10.10">
    <property type="entry name" value="YVTN repeat-like/Quinoprotein amine dehydrogenase"/>
    <property type="match status" value="1"/>
</dbReference>
<gene>
    <name evidence="10" type="ORF">SELMODRAFT_78344</name>
</gene>
<dbReference type="InterPro" id="IPR001680">
    <property type="entry name" value="WD40_rpt"/>
</dbReference>
<sequence>MEVSFNVGRCSAPDVPVAHGGAAAAESALAVVDPLQKRVTFNPRYEQMWAPMEGPIHPYNKDGLSRGMKNHALGVVEDSSISPFTFDEQYHTFQAFGYAADTSAPNGANLIGDPDKIKDNAGLTVFNIPQHELKKRKAEGRLERVQELEGGLDPSSDEWLAKSITSPWAGTRKGIQVEMTDEQKMYAEEHAKKKLAREAREAGIKPEVPDSTEFHGDEHVDYQGRSWVVPPADVKAANDRCFFPKRCIHTWVGHKGNVMTIQFFPKYGHLLLSGSSDHQVKIWDVHNHRKCVRTYKGHSATVRHVSFSNDGLKFLSVSYDTKIKLWDTETGKVISSFTTGKTPYVAKLHPDDDKQNVLMVAMKDKKVVQWDVDSGKITQEYDQHLDAVNTITFVDNNRRFITSSDDRSLRVWEFGIPVVIKYISEPHMHSMPSIAVHPNGKFFAAQSMDNQILVYDTKERFRLNKKRFHGHVTGLGCQVNFSPDGKYVISGDGSGRCWFWDWKTTKVLHKLHCFKRVCLGCEWHPLEQSKVATCGWEDGRNAGKDGVGIIKYWD</sequence>
<dbReference type="SUPFAM" id="SSF50978">
    <property type="entry name" value="WD40 repeat-like"/>
    <property type="match status" value="1"/>
</dbReference>
<protein>
    <recommendedName>
        <fullName evidence="8">Pre-mRNA-processing factor 17</fullName>
    </recommendedName>
</protein>
<keyword evidence="3" id="KW-0507">mRNA processing</keyword>
<dbReference type="AlphaFoldDB" id="D8QW94"/>
<evidence type="ECO:0000256" key="9">
    <source>
        <dbReference type="PROSITE-ProRule" id="PRU00221"/>
    </source>
</evidence>
<dbReference type="FunFam" id="2.130.10.10:FF:000034">
    <property type="entry name" value="Pre-mRNA-processing factor 17, putative"/>
    <property type="match status" value="1"/>
</dbReference>
<evidence type="ECO:0000256" key="8">
    <source>
        <dbReference type="ARBA" id="ARBA00068146"/>
    </source>
</evidence>
<dbReference type="CDD" id="cd00200">
    <property type="entry name" value="WD40"/>
    <property type="match status" value="1"/>
</dbReference>
<accession>D8QW94</accession>
<evidence type="ECO:0000256" key="4">
    <source>
        <dbReference type="ARBA" id="ARBA00022728"/>
    </source>
</evidence>
<keyword evidence="5" id="KW-0677">Repeat</keyword>
<dbReference type="EMBL" id="GL377567">
    <property type="protein sequence ID" value="EFJ36193.1"/>
    <property type="molecule type" value="Genomic_DNA"/>
</dbReference>
<evidence type="ECO:0000256" key="7">
    <source>
        <dbReference type="ARBA" id="ARBA00023242"/>
    </source>
</evidence>
<evidence type="ECO:0000313" key="10">
    <source>
        <dbReference type="EMBL" id="EFJ36193.1"/>
    </source>
</evidence>
<dbReference type="InterPro" id="IPR032847">
    <property type="entry name" value="PRPF17"/>
</dbReference>
<evidence type="ECO:0000256" key="6">
    <source>
        <dbReference type="ARBA" id="ARBA00023187"/>
    </source>
</evidence>